<dbReference type="Pfam" id="PF00435">
    <property type="entry name" value="Spectrin"/>
    <property type="match status" value="6"/>
</dbReference>
<gene>
    <name evidence="3" type="ORF">ANN_12533</name>
</gene>
<proteinExistence type="predicted"/>
<dbReference type="SMART" id="SM00150">
    <property type="entry name" value="SPEC"/>
    <property type="match status" value="9"/>
</dbReference>
<feature type="coiled-coil region" evidence="2">
    <location>
        <begin position="700"/>
        <end position="753"/>
    </location>
</feature>
<comment type="caution">
    <text evidence="3">The sequence shown here is derived from an EMBL/GenBank/DDBJ whole genome shotgun (WGS) entry which is preliminary data.</text>
</comment>
<dbReference type="Proteomes" id="UP001148838">
    <property type="component" value="Unassembled WGS sequence"/>
</dbReference>
<organism evidence="3 4">
    <name type="scientific">Periplaneta americana</name>
    <name type="common">American cockroach</name>
    <name type="synonym">Blatta americana</name>
    <dbReference type="NCBI Taxonomy" id="6978"/>
    <lineage>
        <taxon>Eukaryota</taxon>
        <taxon>Metazoa</taxon>
        <taxon>Ecdysozoa</taxon>
        <taxon>Arthropoda</taxon>
        <taxon>Hexapoda</taxon>
        <taxon>Insecta</taxon>
        <taxon>Pterygota</taxon>
        <taxon>Neoptera</taxon>
        <taxon>Polyneoptera</taxon>
        <taxon>Dictyoptera</taxon>
        <taxon>Blattodea</taxon>
        <taxon>Blattoidea</taxon>
        <taxon>Blattidae</taxon>
        <taxon>Blattinae</taxon>
        <taxon>Periplaneta</taxon>
    </lineage>
</organism>
<dbReference type="Gene3D" id="1.20.58.60">
    <property type="match status" value="6"/>
</dbReference>
<dbReference type="EMBL" id="JAJSOF020000009">
    <property type="protein sequence ID" value="KAJ4445848.1"/>
    <property type="molecule type" value="Genomic_DNA"/>
</dbReference>
<feature type="coiled-coil region" evidence="2">
    <location>
        <begin position="27"/>
        <end position="82"/>
    </location>
</feature>
<dbReference type="CDD" id="cd00176">
    <property type="entry name" value="SPEC"/>
    <property type="match status" value="3"/>
</dbReference>
<feature type="non-terminal residue" evidence="3">
    <location>
        <position position="1081"/>
    </location>
</feature>
<dbReference type="SUPFAM" id="SSF46966">
    <property type="entry name" value="Spectrin repeat"/>
    <property type="match status" value="8"/>
</dbReference>
<accession>A0ABQ8TIZ7</accession>
<dbReference type="InterPro" id="IPR018159">
    <property type="entry name" value="Spectrin/alpha-actinin"/>
</dbReference>
<evidence type="ECO:0000313" key="3">
    <source>
        <dbReference type="EMBL" id="KAJ4445848.1"/>
    </source>
</evidence>
<evidence type="ECO:0000256" key="2">
    <source>
        <dbReference type="SAM" id="Coils"/>
    </source>
</evidence>
<feature type="coiled-coil region" evidence="2">
    <location>
        <begin position="250"/>
        <end position="304"/>
    </location>
</feature>
<keyword evidence="4" id="KW-1185">Reference proteome</keyword>
<dbReference type="PANTHER" id="PTHR11915">
    <property type="entry name" value="SPECTRIN/FILAMIN RELATED CYTOSKELETAL PROTEIN"/>
    <property type="match status" value="1"/>
</dbReference>
<protein>
    <submittedName>
        <fullName evidence="3">Uncharacterized protein</fullName>
    </submittedName>
</protein>
<reference evidence="3 4" key="1">
    <citation type="journal article" date="2022" name="Allergy">
        <title>Genome assembly and annotation of Periplaneta americana reveal a comprehensive cockroach allergen profile.</title>
        <authorList>
            <person name="Wang L."/>
            <person name="Xiong Q."/>
            <person name="Saelim N."/>
            <person name="Wang L."/>
            <person name="Nong W."/>
            <person name="Wan A.T."/>
            <person name="Shi M."/>
            <person name="Liu X."/>
            <person name="Cao Q."/>
            <person name="Hui J.H.L."/>
            <person name="Sookrung N."/>
            <person name="Leung T.F."/>
            <person name="Tungtrongchitr A."/>
            <person name="Tsui S.K.W."/>
        </authorList>
    </citation>
    <scope>NUCLEOTIDE SEQUENCE [LARGE SCALE GENOMIC DNA]</scope>
    <source>
        <strain evidence="3">PWHHKU_190912</strain>
    </source>
</reference>
<name>A0ABQ8TIZ7_PERAM</name>
<evidence type="ECO:0000256" key="1">
    <source>
        <dbReference type="ARBA" id="ARBA00022737"/>
    </source>
</evidence>
<sequence length="1081" mass="123911">METGLAIRRSDGAAEQGTAGTFDGLSVEEQLVMYEDMEADVRNHQTEVDRVIALGKRLVEEMNNENEPIKDEEHKISELEQRWGSLATLLQERKERIDFLQEKKLLYSEISSLQLVLEGYQKWLEAAKSSSPSGQAGVSHQLEQCRVKIKSMKSHEDRINKMRKRAADLSASQMAGSDADSINADVNLFLEKWGELMLRLAERQTELSNTVDKSPPKKYLEAMEALMKWVHNVEGVLLSEHAVVADTAVMEDQLQKFKELQKTIEEQQSSFNYVNTTGQELIHRAGSEAQSQRLRDELQDLNTRWSDIPIILDERQKKLQKDIELLCQFRDEMEGLNSWLQEVEAFLQAEEDLPIGDVETLEAQLEQSNALQDDVETLQPNVNNIETTSQKLLSNADPNFAEKLRSQVEILIAKWKRIVESAKEQNVRLNDALEKSKKVIEGVDEFTSWLCKLEGEVPSSASVTSSAELFQLKGKYQILKDKVDKRTEDFRNLNEMGNDLLLSTEGSSVQEVARKFTHLNAKWSDVTDGIYDKFKILKEASHEYGEFRALVAQEMDWLDKLEKRLRKSPKSAADAEEISEELDDLENYIRNHPEARLAKIQDIGRRLVDDGIMPQTIQSDVEAITLRWSHLSQQARDRTVLLEGSVQEAQELESHILEFQEWVTHVDALLTARVENDLTADDLPDDDQVCVAMWTHYIVVTRLVEEFETQEITLKEMEEQVKTYTSAGKHEAAARLQEQMVLLQKRFSEVQVKFQRFRSPSNLEPRLSRALRELRSVEEAACLLELASDDPEGIEGQLKHCMRFYRTLSEIKGEVESIIKAGRKLVEDKAVPDPPKFSARIDTLKELYNKLGSQITEAKGVLDSALELSRNLQRDIPTLNEWMDNVEAQLDEQESAARINKNLDLQVAHLKKTIDEDLPKWSIVKDGIRASYKTFSSLCDPVYLEVLKERVNDTVKKWEKLEGRLRNMLPLLEKGNLTVTRNRLEEFNHSVEEINQFLNGVEEKVNNLDALPVQQFADKQASECKILQNAMCAHKPDVDALREMAVELMSSQGHQQELRTTIEPQLMQLNCRWGELLHRIR</sequence>
<feature type="coiled-coil region" evidence="2">
    <location>
        <begin position="412"/>
        <end position="439"/>
    </location>
</feature>
<dbReference type="InterPro" id="IPR002017">
    <property type="entry name" value="Spectrin_repeat"/>
</dbReference>
<keyword evidence="2" id="KW-0175">Coiled coil</keyword>
<evidence type="ECO:0000313" key="4">
    <source>
        <dbReference type="Proteomes" id="UP001148838"/>
    </source>
</evidence>
<keyword evidence="1" id="KW-0677">Repeat</keyword>